<organism evidence="2 3">
    <name type="scientific">Dendrobium thyrsiflorum</name>
    <name type="common">Pinecone-like raceme dendrobium</name>
    <name type="synonym">Orchid</name>
    <dbReference type="NCBI Taxonomy" id="117978"/>
    <lineage>
        <taxon>Eukaryota</taxon>
        <taxon>Viridiplantae</taxon>
        <taxon>Streptophyta</taxon>
        <taxon>Embryophyta</taxon>
        <taxon>Tracheophyta</taxon>
        <taxon>Spermatophyta</taxon>
        <taxon>Magnoliopsida</taxon>
        <taxon>Liliopsida</taxon>
        <taxon>Asparagales</taxon>
        <taxon>Orchidaceae</taxon>
        <taxon>Epidendroideae</taxon>
        <taxon>Malaxideae</taxon>
        <taxon>Dendrobiinae</taxon>
        <taxon>Dendrobium</taxon>
    </lineage>
</organism>
<evidence type="ECO:0000313" key="3">
    <source>
        <dbReference type="Proteomes" id="UP001552299"/>
    </source>
</evidence>
<evidence type="ECO:0000259" key="1">
    <source>
        <dbReference type="Pfam" id="PF05349"/>
    </source>
</evidence>
<dbReference type="EMBL" id="JANQDX010000012">
    <property type="protein sequence ID" value="KAL0914936.1"/>
    <property type="molecule type" value="Genomic_DNA"/>
</dbReference>
<comment type="caution">
    <text evidence="2">The sequence shown here is derived from an EMBL/GenBank/DDBJ whole genome shotgun (WGS) entry which is preliminary data.</text>
</comment>
<dbReference type="Pfam" id="PF05349">
    <property type="entry name" value="GATA-N"/>
    <property type="match status" value="1"/>
</dbReference>
<sequence length="181" mass="20115">MGMRALPLSSSHNCFPKSISLSSKSITLRCNRAITRVGGIWATAEQNGEEEGEQKISKQSLFSSITEALDFSQARSSQDAQLIEEAKEATKSGGKMNREQYGALRRKIGGTYKDFFKSYLKANMWKKGGLTKHAGFARETPEKSRGKSTSLEDMFMWHAWGIPNLATFSSSSSQDEVFKLL</sequence>
<dbReference type="AlphaFoldDB" id="A0ABD0UX99"/>
<dbReference type="InterPro" id="IPR008013">
    <property type="entry name" value="GATA_N"/>
</dbReference>
<dbReference type="Proteomes" id="UP001552299">
    <property type="component" value="Unassembled WGS sequence"/>
</dbReference>
<keyword evidence="3" id="KW-1185">Reference proteome</keyword>
<protein>
    <recommendedName>
        <fullName evidence="1">GATA-type transcription activator N-terminal domain-containing protein</fullName>
    </recommendedName>
</protein>
<proteinExistence type="predicted"/>
<reference evidence="2 3" key="1">
    <citation type="journal article" date="2024" name="Plant Biotechnol. J.">
        <title>Dendrobium thyrsiflorum genome and its molecular insights into genes involved in important horticultural traits.</title>
        <authorList>
            <person name="Chen B."/>
            <person name="Wang J.Y."/>
            <person name="Zheng P.J."/>
            <person name="Li K.L."/>
            <person name="Liang Y.M."/>
            <person name="Chen X.F."/>
            <person name="Zhang C."/>
            <person name="Zhao X."/>
            <person name="He X."/>
            <person name="Zhang G.Q."/>
            <person name="Liu Z.J."/>
            <person name="Xu Q."/>
        </authorList>
    </citation>
    <scope>NUCLEOTIDE SEQUENCE [LARGE SCALE GENOMIC DNA]</scope>
    <source>
        <strain evidence="2">GZMU011</strain>
    </source>
</reference>
<name>A0ABD0UX99_DENTH</name>
<feature type="domain" description="GATA-type transcription activator N-terminal" evidence="1">
    <location>
        <begin position="63"/>
        <end position="124"/>
    </location>
</feature>
<dbReference type="PANTHER" id="PTHR36771:SF2">
    <property type="entry name" value="POTASSIUM TRANSPORTER"/>
    <property type="match status" value="1"/>
</dbReference>
<dbReference type="PANTHER" id="PTHR36771">
    <property type="entry name" value="POTASSIUM TRANSPORTER"/>
    <property type="match status" value="1"/>
</dbReference>
<evidence type="ECO:0000313" key="2">
    <source>
        <dbReference type="EMBL" id="KAL0914936.1"/>
    </source>
</evidence>
<accession>A0ABD0UX99</accession>
<gene>
    <name evidence="2" type="ORF">M5K25_015329</name>
</gene>